<dbReference type="EMBL" id="JAQNDM010000002">
    <property type="protein sequence ID" value="MDC0709471.1"/>
    <property type="molecule type" value="Genomic_DNA"/>
</dbReference>
<protein>
    <submittedName>
        <fullName evidence="1">Uncharacterized protein</fullName>
    </submittedName>
</protein>
<proteinExistence type="predicted"/>
<comment type="caution">
    <text evidence="1">The sequence shown here is derived from an EMBL/GenBank/DDBJ whole genome shotgun (WGS) entry which is preliminary data.</text>
</comment>
<keyword evidence="2" id="KW-1185">Reference proteome</keyword>
<evidence type="ECO:0000313" key="2">
    <source>
        <dbReference type="Proteomes" id="UP001221838"/>
    </source>
</evidence>
<dbReference type="RefSeq" id="WP_272138081.1">
    <property type="nucleotide sequence ID" value="NZ_JAQNDM010000002.1"/>
</dbReference>
<gene>
    <name evidence="1" type="ORF">POL68_13450</name>
</gene>
<evidence type="ECO:0000313" key="1">
    <source>
        <dbReference type="EMBL" id="MDC0709471.1"/>
    </source>
</evidence>
<sequence length="213" mass="22538">MESALCAGLSVTSLSATDVSSYGGDLAGMGLWSVSTFSNAVRLEYWVDGTLRAYDERPGNSGTWYHSNNGMGCGNHTFEVRAYPMVIDSNNNKTVCTSGLRTATRSVPQSCPSAAVSCQRSSSNWITCTGGGSGGAGSPTPSWRQYGTASDGTWVDTGWSSGGEWSANFFCVETYVFSPADIFSIEFSVIDMSGMASLPSSSQSFVCEPGVWF</sequence>
<accession>A0ABT5DAZ6</accession>
<reference evidence="1 2" key="1">
    <citation type="submission" date="2022-11" db="EMBL/GenBank/DDBJ databases">
        <title>Minimal conservation of predation-associated metabolite biosynthetic gene clusters underscores biosynthetic potential of Myxococcota including descriptions for ten novel species: Archangium lansinium sp. nov., Myxococcus landrumus sp. nov., Nannocystis bai.</title>
        <authorList>
            <person name="Ahearne A."/>
            <person name="Stevens C."/>
            <person name="Dowd S."/>
        </authorList>
    </citation>
    <scope>NUCLEOTIDE SEQUENCE [LARGE SCALE GENOMIC DNA]</scope>
    <source>
        <strain evidence="1 2">NCWAL01</strain>
    </source>
</reference>
<name>A0ABT5DAZ6_9BACT</name>
<dbReference type="Proteomes" id="UP001221838">
    <property type="component" value="Unassembled WGS sequence"/>
</dbReference>
<organism evidence="1 2">
    <name type="scientific">Stigmatella ashevillensis</name>
    <dbReference type="NCBI Taxonomy" id="2995309"/>
    <lineage>
        <taxon>Bacteria</taxon>
        <taxon>Pseudomonadati</taxon>
        <taxon>Myxococcota</taxon>
        <taxon>Myxococcia</taxon>
        <taxon>Myxococcales</taxon>
        <taxon>Cystobacterineae</taxon>
        <taxon>Archangiaceae</taxon>
        <taxon>Stigmatella</taxon>
    </lineage>
</organism>